<keyword evidence="4" id="KW-1185">Reference proteome</keyword>
<organism evidence="3 4">
    <name type="scientific">Mycena chlorophos</name>
    <name type="common">Agaric fungus</name>
    <name type="synonym">Agaricus chlorophos</name>
    <dbReference type="NCBI Taxonomy" id="658473"/>
    <lineage>
        <taxon>Eukaryota</taxon>
        <taxon>Fungi</taxon>
        <taxon>Dikarya</taxon>
        <taxon>Basidiomycota</taxon>
        <taxon>Agaricomycotina</taxon>
        <taxon>Agaricomycetes</taxon>
        <taxon>Agaricomycetidae</taxon>
        <taxon>Agaricales</taxon>
        <taxon>Marasmiineae</taxon>
        <taxon>Mycenaceae</taxon>
        <taxon>Mycena</taxon>
    </lineage>
</organism>
<keyword evidence="2" id="KW-0472">Membrane</keyword>
<feature type="region of interest" description="Disordered" evidence="1">
    <location>
        <begin position="373"/>
        <end position="510"/>
    </location>
</feature>
<accession>A0ABQ0MAR6</accession>
<feature type="compositionally biased region" description="Polar residues" evidence="1">
    <location>
        <begin position="458"/>
        <end position="479"/>
    </location>
</feature>
<keyword evidence="2" id="KW-1133">Transmembrane helix</keyword>
<gene>
    <name evidence="3" type="ORF">MCHLO_16531</name>
</gene>
<sequence>MVVRQRIVDDADPSIQYGSQGWFMADPTTLTGGNFGPIYNGTTHATKSNATLSYAFSGTSMSVYGTIAIVNNTGVVDPTWSCLVDGVAMSTSTFAFFENHWLLCSQDTLAVGSHVLDVQVHSSGTPFYVDFLEYTPLANDTFESAVLLYESTDEAVSFSSGWTDLGGENATQSAGASVALNFHGTSVTMRGYVPSQLAHNATWATYAIDDGAPVNFTLNGLRDNATEYNVVFFTTPELESADHNLVVTYGGSTAHTPLVLGDFLVTNTSSSASSSSSSSTPAPTPSVAASASSHKGRPVGAIAGGVAGGILLLLAVFLVLCFRRRRGRRRDEFPLDASSTSFPMSIAPTVVGASDFKKQPPAGDVPYSYAPLRPNRGGAAGTDGSRPSTTTTTAMMTNPSVTMYGLESPSNSTPVSPHGGPDRALYGGGGDDQQQQLQNDPTLARMQRKLAREGGFEASQSHDPFPQPAQSPQSRQMDPNVSRVFVQHQDSGARSLDPQTFDLPPGYTRD</sequence>
<dbReference type="EMBL" id="DF849943">
    <property type="protein sequence ID" value="GAT60394.1"/>
    <property type="molecule type" value="Genomic_DNA"/>
</dbReference>
<feature type="transmembrane region" description="Helical" evidence="2">
    <location>
        <begin position="299"/>
        <end position="322"/>
    </location>
</feature>
<keyword evidence="2" id="KW-0812">Transmembrane</keyword>
<evidence type="ECO:0000256" key="1">
    <source>
        <dbReference type="SAM" id="MobiDB-lite"/>
    </source>
</evidence>
<evidence type="ECO:0000313" key="3">
    <source>
        <dbReference type="EMBL" id="GAT60394.1"/>
    </source>
</evidence>
<dbReference type="Gene3D" id="2.60.120.260">
    <property type="entry name" value="Galactose-binding domain-like"/>
    <property type="match status" value="2"/>
</dbReference>
<dbReference type="Proteomes" id="UP000815677">
    <property type="component" value="Unassembled WGS sequence"/>
</dbReference>
<evidence type="ECO:0000313" key="4">
    <source>
        <dbReference type="Proteomes" id="UP000815677"/>
    </source>
</evidence>
<evidence type="ECO:0008006" key="5">
    <source>
        <dbReference type="Google" id="ProtNLM"/>
    </source>
</evidence>
<evidence type="ECO:0000256" key="2">
    <source>
        <dbReference type="SAM" id="Phobius"/>
    </source>
</evidence>
<name>A0ABQ0MAR6_MYCCL</name>
<feature type="compositionally biased region" description="Low complexity" evidence="1">
    <location>
        <begin position="271"/>
        <end position="293"/>
    </location>
</feature>
<reference evidence="3" key="1">
    <citation type="submission" date="2014-09" db="EMBL/GenBank/DDBJ databases">
        <title>Genome sequence of the luminous mushroom Mycena chlorophos for searching fungal bioluminescence genes.</title>
        <authorList>
            <person name="Tanaka Y."/>
            <person name="Kasuga D."/>
            <person name="Oba Y."/>
            <person name="Hase S."/>
            <person name="Sato K."/>
            <person name="Oba Y."/>
            <person name="Sakakibara Y."/>
        </authorList>
    </citation>
    <scope>NUCLEOTIDE SEQUENCE</scope>
</reference>
<proteinExistence type="predicted"/>
<feature type="region of interest" description="Disordered" evidence="1">
    <location>
        <begin position="271"/>
        <end position="296"/>
    </location>
</feature>
<protein>
    <recommendedName>
        <fullName evidence="5">Transmembrane protein</fullName>
    </recommendedName>
</protein>